<comment type="caution">
    <text evidence="2">The sequence shown here is derived from an EMBL/GenBank/DDBJ whole genome shotgun (WGS) entry which is preliminary data.</text>
</comment>
<feature type="compositionally biased region" description="Acidic residues" evidence="1">
    <location>
        <begin position="153"/>
        <end position="164"/>
    </location>
</feature>
<dbReference type="EMBL" id="JACEEZ010017772">
    <property type="protein sequence ID" value="KAG0717355.1"/>
    <property type="molecule type" value="Genomic_DNA"/>
</dbReference>
<evidence type="ECO:0000313" key="2">
    <source>
        <dbReference type="EMBL" id="KAG0717355.1"/>
    </source>
</evidence>
<dbReference type="InterPro" id="IPR015915">
    <property type="entry name" value="Kelch-typ_b-propeller"/>
</dbReference>
<dbReference type="OrthoDB" id="10027872at2759"/>
<dbReference type="Gene3D" id="2.120.10.80">
    <property type="entry name" value="Kelch-type beta propeller"/>
    <property type="match status" value="1"/>
</dbReference>
<proteinExistence type="predicted"/>
<accession>A0A8J4XYS8</accession>
<sequence>MLGWNTAAHSQYVGGGLQQPQPGEWIKFPDMPHCVSHAAVCGFEGRVLVFTQEMQLLIFCPTLKKWSVTPLKSSNTLGYRAALPFNHYVYLIDNCSPQVYRFRPREGTTVTTYGLFTAPPINVCVVDGTLYNFSHDDLCDGRVVETMELEGGDVNSEEETNSEGEEGHSHLSPPCSVHSKEMWRGNDPGKHMFTTLCPAESTFSLGTFPLLKVRV</sequence>
<keyword evidence="3" id="KW-1185">Reference proteome</keyword>
<evidence type="ECO:0000256" key="1">
    <source>
        <dbReference type="SAM" id="MobiDB-lite"/>
    </source>
</evidence>
<gene>
    <name evidence="2" type="ORF">GWK47_054643</name>
</gene>
<dbReference type="AlphaFoldDB" id="A0A8J4XYS8"/>
<dbReference type="Proteomes" id="UP000770661">
    <property type="component" value="Unassembled WGS sequence"/>
</dbReference>
<organism evidence="2 3">
    <name type="scientific">Chionoecetes opilio</name>
    <name type="common">Atlantic snow crab</name>
    <name type="synonym">Cancer opilio</name>
    <dbReference type="NCBI Taxonomy" id="41210"/>
    <lineage>
        <taxon>Eukaryota</taxon>
        <taxon>Metazoa</taxon>
        <taxon>Ecdysozoa</taxon>
        <taxon>Arthropoda</taxon>
        <taxon>Crustacea</taxon>
        <taxon>Multicrustacea</taxon>
        <taxon>Malacostraca</taxon>
        <taxon>Eumalacostraca</taxon>
        <taxon>Eucarida</taxon>
        <taxon>Decapoda</taxon>
        <taxon>Pleocyemata</taxon>
        <taxon>Brachyura</taxon>
        <taxon>Eubrachyura</taxon>
        <taxon>Majoidea</taxon>
        <taxon>Majidae</taxon>
        <taxon>Chionoecetes</taxon>
    </lineage>
</organism>
<dbReference type="SUPFAM" id="SSF117281">
    <property type="entry name" value="Kelch motif"/>
    <property type="match status" value="1"/>
</dbReference>
<feature type="region of interest" description="Disordered" evidence="1">
    <location>
        <begin position="153"/>
        <end position="178"/>
    </location>
</feature>
<name>A0A8J4XYS8_CHIOP</name>
<protein>
    <submittedName>
        <fullName evidence="2">Uncharacterized protein</fullName>
    </submittedName>
</protein>
<evidence type="ECO:0000313" key="3">
    <source>
        <dbReference type="Proteomes" id="UP000770661"/>
    </source>
</evidence>
<reference evidence="2" key="1">
    <citation type="submission" date="2020-07" db="EMBL/GenBank/DDBJ databases">
        <title>The High-quality genome of the commercially important snow crab, Chionoecetes opilio.</title>
        <authorList>
            <person name="Jeong J.-H."/>
            <person name="Ryu S."/>
        </authorList>
    </citation>
    <scope>NUCLEOTIDE SEQUENCE</scope>
    <source>
        <strain evidence="2">MADBK_172401_WGS</strain>
        <tissue evidence="2">Digestive gland</tissue>
    </source>
</reference>